<dbReference type="InterPro" id="IPR019734">
    <property type="entry name" value="TPR_rpt"/>
</dbReference>
<evidence type="ECO:0000256" key="3">
    <source>
        <dbReference type="SAM" id="Phobius"/>
    </source>
</evidence>
<dbReference type="InterPro" id="IPR011990">
    <property type="entry name" value="TPR-like_helical_dom_sf"/>
</dbReference>
<dbReference type="Proteomes" id="UP000183639">
    <property type="component" value="Unassembled WGS sequence"/>
</dbReference>
<organism evidence="4 5">
    <name type="scientific">Selenomonas ruminantium</name>
    <dbReference type="NCBI Taxonomy" id="971"/>
    <lineage>
        <taxon>Bacteria</taxon>
        <taxon>Bacillati</taxon>
        <taxon>Bacillota</taxon>
        <taxon>Negativicutes</taxon>
        <taxon>Selenomonadales</taxon>
        <taxon>Selenomonadaceae</taxon>
        <taxon>Selenomonas</taxon>
    </lineage>
</organism>
<feature type="transmembrane region" description="Helical" evidence="3">
    <location>
        <begin position="6"/>
        <end position="22"/>
    </location>
</feature>
<dbReference type="OrthoDB" id="1674926at2"/>
<proteinExistence type="predicted"/>
<dbReference type="SUPFAM" id="SSF48452">
    <property type="entry name" value="TPR-like"/>
    <property type="match status" value="1"/>
</dbReference>
<accession>A0A1I3EFC4</accession>
<gene>
    <name evidence="4" type="ORF">SAMN04487861_11014</name>
</gene>
<feature type="compositionally biased region" description="Low complexity" evidence="2">
    <location>
        <begin position="222"/>
        <end position="234"/>
    </location>
</feature>
<dbReference type="PROSITE" id="PS50005">
    <property type="entry name" value="TPR"/>
    <property type="match status" value="1"/>
</dbReference>
<feature type="repeat" description="TPR" evidence="1">
    <location>
        <begin position="288"/>
        <end position="321"/>
    </location>
</feature>
<dbReference type="AlphaFoldDB" id="A0A1I3EFC4"/>
<feature type="compositionally biased region" description="Basic and acidic residues" evidence="2">
    <location>
        <begin position="206"/>
        <end position="221"/>
    </location>
</feature>
<sequence>MTFILVTGSIMAVSIFLIYHLCRFIGIEMKWLSLVLCAVMAFLVNAVAISMSPFLDRSHYLRLGVLVIAAAAIVTLFNEHLLRRSQKDGQPADEASDSQAVTLPWKAEQPAMAAASAGAAASTAAVDNAPDGEQEPEPNTTKAASDTAAEEEAARTAALKKQQALAAAARAEEELAAKAEQAAKAKAEAIARAQALQAEKDEARRKAAEELKARQAAEAEAKAAQQQAEQAAAKAEAKQQQTREEIAALDSLDRILDYAYDHAGSDPAAAICAYQQAIDRYSEDSYTPFLVIELGNLYKEQAAYDKAIESYQQALSLPIIATNDDMKQEFIKNTRYLTIVQDILSKHHALSTPFPDIPAGVMQEIETKFQQSS</sequence>
<dbReference type="RefSeq" id="WP_075443174.1">
    <property type="nucleotide sequence ID" value="NZ_FOQK01000010.1"/>
</dbReference>
<feature type="compositionally biased region" description="Low complexity" evidence="2">
    <location>
        <begin position="119"/>
        <end position="129"/>
    </location>
</feature>
<dbReference type="EMBL" id="FOQK01000010">
    <property type="protein sequence ID" value="SFH97702.1"/>
    <property type="molecule type" value="Genomic_DNA"/>
</dbReference>
<evidence type="ECO:0000313" key="5">
    <source>
        <dbReference type="Proteomes" id="UP000183639"/>
    </source>
</evidence>
<evidence type="ECO:0000256" key="2">
    <source>
        <dbReference type="SAM" id="MobiDB-lite"/>
    </source>
</evidence>
<protein>
    <submittedName>
        <fullName evidence="4">Colicin import membrane protein</fullName>
    </submittedName>
</protein>
<keyword evidence="1" id="KW-0802">TPR repeat</keyword>
<feature type="transmembrane region" description="Helical" evidence="3">
    <location>
        <begin position="34"/>
        <end position="54"/>
    </location>
</feature>
<feature type="region of interest" description="Disordered" evidence="2">
    <location>
        <begin position="206"/>
        <end position="239"/>
    </location>
</feature>
<reference evidence="4 5" key="1">
    <citation type="submission" date="2016-10" db="EMBL/GenBank/DDBJ databases">
        <authorList>
            <person name="de Groot N.N."/>
        </authorList>
    </citation>
    <scope>NUCLEOTIDE SEQUENCE [LARGE SCALE GENOMIC DNA]</scope>
    <source>
        <strain evidence="4 5">Z108</strain>
    </source>
</reference>
<keyword evidence="3" id="KW-0472">Membrane</keyword>
<evidence type="ECO:0000256" key="1">
    <source>
        <dbReference type="PROSITE-ProRule" id="PRU00339"/>
    </source>
</evidence>
<feature type="region of interest" description="Disordered" evidence="2">
    <location>
        <begin position="119"/>
        <end position="157"/>
    </location>
</feature>
<keyword evidence="3" id="KW-1133">Transmembrane helix</keyword>
<evidence type="ECO:0000313" key="4">
    <source>
        <dbReference type="EMBL" id="SFH97702.1"/>
    </source>
</evidence>
<name>A0A1I3EFC4_SELRU</name>
<keyword evidence="3" id="KW-0812">Transmembrane</keyword>
<dbReference type="Gene3D" id="1.25.40.10">
    <property type="entry name" value="Tetratricopeptide repeat domain"/>
    <property type="match status" value="1"/>
</dbReference>
<feature type="transmembrane region" description="Helical" evidence="3">
    <location>
        <begin position="60"/>
        <end position="77"/>
    </location>
</feature>